<keyword evidence="8" id="KW-1185">Reference proteome</keyword>
<organism evidence="7 8">
    <name type="scientific">Micromonospora rubida</name>
    <dbReference type="NCBI Taxonomy" id="2697657"/>
    <lineage>
        <taxon>Bacteria</taxon>
        <taxon>Bacillati</taxon>
        <taxon>Actinomycetota</taxon>
        <taxon>Actinomycetes</taxon>
        <taxon>Micromonosporales</taxon>
        <taxon>Micromonosporaceae</taxon>
        <taxon>Micromonospora</taxon>
    </lineage>
</organism>
<evidence type="ECO:0000259" key="5">
    <source>
        <dbReference type="Pfam" id="PF02518"/>
    </source>
</evidence>
<dbReference type="Pfam" id="PF07730">
    <property type="entry name" value="HisKA_3"/>
    <property type="match status" value="1"/>
</dbReference>
<dbReference type="InterPro" id="IPR050482">
    <property type="entry name" value="Sensor_HK_TwoCompSys"/>
</dbReference>
<comment type="caution">
    <text evidence="7">The sequence shown here is derived from an EMBL/GenBank/DDBJ whole genome shotgun (WGS) entry which is preliminary data.</text>
</comment>
<name>A0ABW7SLN5_9ACTN</name>
<dbReference type="GO" id="GO:0016301">
    <property type="term" value="F:kinase activity"/>
    <property type="evidence" value="ECO:0007669"/>
    <property type="project" value="UniProtKB-KW"/>
</dbReference>
<feature type="region of interest" description="Disordered" evidence="4">
    <location>
        <begin position="98"/>
        <end position="117"/>
    </location>
</feature>
<keyword evidence="3" id="KW-0902">Two-component regulatory system</keyword>
<dbReference type="InterPro" id="IPR011712">
    <property type="entry name" value="Sig_transdc_His_kin_sub3_dim/P"/>
</dbReference>
<dbReference type="InterPro" id="IPR003594">
    <property type="entry name" value="HATPase_dom"/>
</dbReference>
<evidence type="ECO:0000256" key="1">
    <source>
        <dbReference type="ARBA" id="ARBA00022679"/>
    </source>
</evidence>
<dbReference type="CDD" id="cd16917">
    <property type="entry name" value="HATPase_UhpB-NarQ-NarX-like"/>
    <property type="match status" value="1"/>
</dbReference>
<dbReference type="EMBL" id="JBIRPU010000008">
    <property type="protein sequence ID" value="MFI0793796.1"/>
    <property type="molecule type" value="Genomic_DNA"/>
</dbReference>
<sequence length="388" mass="41025">MARSTERVGESPPVPGPPEAVARVVEAVHGLSGSPLPGVQAAALARALGECLGAGSVTLCLRLPLLPANDPGDDLADDLADPGAAPTQDRLREYHWSRAGRGTADQPPGGREPAATEHRDVAPIRLDDGPQFLADVSVRPAAAGQRLRRWPELQTVTRLLLSDIQGQLTADEAGKLIGRSNALLADARSRAAGEIERQRYQLERDLHDGAQHHMVALQMSLAMVEHQLTTGKPTEAAHHLDRLRQLLASTEEVLHTTATGLLSLPLADHGLVAALTARLGPLDTVTLDVDPMLIGRRYPSEVESTVYLACLEAISNAHKHAPGAAVTLVLRTSARGLSFEVADTGPGFDTGGRMPLHHLAARLESVGGTLRVRSSPAEGTRVTGCVTI</sequence>
<dbReference type="PANTHER" id="PTHR24421">
    <property type="entry name" value="NITRATE/NITRITE SENSOR PROTEIN NARX-RELATED"/>
    <property type="match status" value="1"/>
</dbReference>
<feature type="domain" description="Histidine kinase/HSP90-like ATPase" evidence="5">
    <location>
        <begin position="303"/>
        <end position="383"/>
    </location>
</feature>
<gene>
    <name evidence="7" type="ORF">ACH4OY_14050</name>
</gene>
<dbReference type="Gene3D" id="3.30.565.10">
    <property type="entry name" value="Histidine kinase-like ATPase, C-terminal domain"/>
    <property type="match status" value="1"/>
</dbReference>
<accession>A0ABW7SLN5</accession>
<evidence type="ECO:0000259" key="6">
    <source>
        <dbReference type="Pfam" id="PF07730"/>
    </source>
</evidence>
<dbReference type="Proteomes" id="UP001611075">
    <property type="component" value="Unassembled WGS sequence"/>
</dbReference>
<dbReference type="InterPro" id="IPR036890">
    <property type="entry name" value="HATPase_C_sf"/>
</dbReference>
<dbReference type="SUPFAM" id="SSF55874">
    <property type="entry name" value="ATPase domain of HSP90 chaperone/DNA topoisomerase II/histidine kinase"/>
    <property type="match status" value="1"/>
</dbReference>
<keyword evidence="2 7" id="KW-0418">Kinase</keyword>
<keyword evidence="1" id="KW-0808">Transferase</keyword>
<proteinExistence type="predicted"/>
<dbReference type="RefSeq" id="WP_396679550.1">
    <property type="nucleotide sequence ID" value="NZ_JBIRPU010000008.1"/>
</dbReference>
<evidence type="ECO:0000256" key="4">
    <source>
        <dbReference type="SAM" id="MobiDB-lite"/>
    </source>
</evidence>
<evidence type="ECO:0000313" key="7">
    <source>
        <dbReference type="EMBL" id="MFI0793796.1"/>
    </source>
</evidence>
<evidence type="ECO:0000256" key="3">
    <source>
        <dbReference type="ARBA" id="ARBA00023012"/>
    </source>
</evidence>
<feature type="domain" description="Signal transduction histidine kinase subgroup 3 dimerisation and phosphoacceptor" evidence="6">
    <location>
        <begin position="199"/>
        <end position="255"/>
    </location>
</feature>
<evidence type="ECO:0000256" key="2">
    <source>
        <dbReference type="ARBA" id="ARBA00022777"/>
    </source>
</evidence>
<reference evidence="7 8" key="1">
    <citation type="submission" date="2024-10" db="EMBL/GenBank/DDBJ databases">
        <title>The Natural Products Discovery Center: Release of the First 8490 Sequenced Strains for Exploring Actinobacteria Biosynthetic Diversity.</title>
        <authorList>
            <person name="Kalkreuter E."/>
            <person name="Kautsar S.A."/>
            <person name="Yang D."/>
            <person name="Bader C.D."/>
            <person name="Teijaro C.N."/>
            <person name="Fluegel L."/>
            <person name="Davis C.M."/>
            <person name="Simpson J.R."/>
            <person name="Lauterbach L."/>
            <person name="Steele A.D."/>
            <person name="Gui C."/>
            <person name="Meng S."/>
            <person name="Li G."/>
            <person name="Viehrig K."/>
            <person name="Ye F."/>
            <person name="Su P."/>
            <person name="Kiefer A.F."/>
            <person name="Nichols A."/>
            <person name="Cepeda A.J."/>
            <person name="Yan W."/>
            <person name="Fan B."/>
            <person name="Jiang Y."/>
            <person name="Adhikari A."/>
            <person name="Zheng C.-J."/>
            <person name="Schuster L."/>
            <person name="Cowan T.M."/>
            <person name="Smanski M.J."/>
            <person name="Chevrette M.G."/>
            <person name="De Carvalho L.P.S."/>
            <person name="Shen B."/>
        </authorList>
    </citation>
    <scope>NUCLEOTIDE SEQUENCE [LARGE SCALE GENOMIC DNA]</scope>
    <source>
        <strain evidence="7 8">NPDC021253</strain>
    </source>
</reference>
<evidence type="ECO:0000313" key="8">
    <source>
        <dbReference type="Proteomes" id="UP001611075"/>
    </source>
</evidence>
<protein>
    <submittedName>
        <fullName evidence="7">Sensor histidine kinase</fullName>
    </submittedName>
</protein>
<dbReference type="Pfam" id="PF02518">
    <property type="entry name" value="HATPase_c"/>
    <property type="match status" value="1"/>
</dbReference>
<dbReference type="Gene3D" id="1.20.5.1930">
    <property type="match status" value="1"/>
</dbReference>